<dbReference type="PRINTS" id="PR00237">
    <property type="entry name" value="GPCRRHODOPSN"/>
</dbReference>
<dbReference type="EMBL" id="LWLT01000015">
    <property type="status" value="NOT_ANNOTATED_CDS"/>
    <property type="molecule type" value="Genomic_DNA"/>
</dbReference>
<feature type="transmembrane region" description="Helical" evidence="11">
    <location>
        <begin position="98"/>
        <end position="116"/>
    </location>
</feature>
<dbReference type="InterPro" id="IPR000276">
    <property type="entry name" value="GPCR_Rhodpsn"/>
</dbReference>
<evidence type="ECO:0000256" key="1">
    <source>
        <dbReference type="ARBA" id="ARBA00003929"/>
    </source>
</evidence>
<dbReference type="GO" id="GO:0004930">
    <property type="term" value="F:G protein-coupled receptor activity"/>
    <property type="evidence" value="ECO:0007669"/>
    <property type="project" value="UniProtKB-KW"/>
</dbReference>
<feature type="transmembrane region" description="Helical" evidence="11">
    <location>
        <begin position="206"/>
        <end position="227"/>
    </location>
</feature>
<evidence type="ECO:0000256" key="7">
    <source>
        <dbReference type="ARBA" id="ARBA00023040"/>
    </source>
</evidence>
<dbReference type="GeneTree" id="ENSGT01150000286912"/>
<dbReference type="GO" id="GO:0005886">
    <property type="term" value="C:plasma membrane"/>
    <property type="evidence" value="ECO:0007669"/>
    <property type="project" value="TreeGrafter"/>
</dbReference>
<evidence type="ECO:0000313" key="13">
    <source>
        <dbReference type="Ensembl" id="ENSCHIP00000023239.1"/>
    </source>
</evidence>
<evidence type="ECO:0000256" key="10">
    <source>
        <dbReference type="RuleBase" id="RU000688"/>
    </source>
</evidence>
<feature type="transmembrane region" description="Helical" evidence="11">
    <location>
        <begin position="123"/>
        <end position="146"/>
    </location>
</feature>
<comment type="function">
    <text evidence="1">Putative odorant or sperm cell receptor.</text>
</comment>
<dbReference type="PANTHER" id="PTHR26450">
    <property type="entry name" value="OLFACTORY RECEPTOR 56B1-RELATED"/>
    <property type="match status" value="1"/>
</dbReference>
<comment type="similarity">
    <text evidence="10">Belongs to the G-protein coupled receptor 1 family.</text>
</comment>
<feature type="transmembrane region" description="Helical" evidence="11">
    <location>
        <begin position="32"/>
        <end position="53"/>
    </location>
</feature>
<name>A0A452FFM6_CAPHI</name>
<keyword evidence="7 10" id="KW-0297">G-protein coupled receptor</keyword>
<sequence>MLSPERSRLPSQWRNINHPLRLTAGNSSSHPVILFPVAFPFCAMYVVALVSNITLLHPMYLFLAMLATTDLVLSTSTQPKMLAIFWFHDHEIEYHACLIQLFFIHAFSSVESGLLMAMALDRYVAVCFPLYHSSILTPCVVGKLGAGVMMRGESLLLYGVQIVNHAYGLFAAFSVVGFDIIFTSVSYVMIWRTVLWLPSGEAQFKAFGTCASQVILAFYVPALFTFLTHCFGYQVPQMVHVMLAILYLLVPPMLNPIIYRVRTKQIRDRVVQGCCGKDP</sequence>
<evidence type="ECO:0000256" key="6">
    <source>
        <dbReference type="ARBA" id="ARBA00022989"/>
    </source>
</evidence>
<evidence type="ECO:0000256" key="3">
    <source>
        <dbReference type="ARBA" id="ARBA00022606"/>
    </source>
</evidence>
<evidence type="ECO:0000256" key="9">
    <source>
        <dbReference type="ARBA" id="ARBA00023224"/>
    </source>
</evidence>
<keyword evidence="14" id="KW-1185">Reference proteome</keyword>
<protein>
    <recommendedName>
        <fullName evidence="12">G-protein coupled receptors family 1 profile domain-containing protein</fullName>
    </recommendedName>
</protein>
<dbReference type="Gene3D" id="1.20.1070.10">
    <property type="entry name" value="Rhodopsin 7-helix transmembrane proteins"/>
    <property type="match status" value="2"/>
</dbReference>
<comment type="subcellular location">
    <subcellularLocation>
        <location evidence="2">Membrane</location>
        <topology evidence="2">Multi-pass membrane protein</topology>
    </subcellularLocation>
</comment>
<keyword evidence="6 11" id="KW-1133">Transmembrane helix</keyword>
<dbReference type="PROSITE" id="PS00237">
    <property type="entry name" value="G_PROTEIN_RECEP_F1_1"/>
    <property type="match status" value="1"/>
</dbReference>
<evidence type="ECO:0000256" key="4">
    <source>
        <dbReference type="ARBA" id="ARBA00022692"/>
    </source>
</evidence>
<dbReference type="OMA" id="HELYHAC"/>
<dbReference type="Ensembl" id="ENSCHIT00000031099.1">
    <property type="protein sequence ID" value="ENSCHIP00000023239.1"/>
    <property type="gene ID" value="ENSCHIG00000020889.1"/>
</dbReference>
<keyword evidence="8 11" id="KW-0472">Membrane</keyword>
<organism evidence="13 14">
    <name type="scientific">Capra hircus</name>
    <name type="common">Goat</name>
    <dbReference type="NCBI Taxonomy" id="9925"/>
    <lineage>
        <taxon>Eukaryota</taxon>
        <taxon>Metazoa</taxon>
        <taxon>Chordata</taxon>
        <taxon>Craniata</taxon>
        <taxon>Vertebrata</taxon>
        <taxon>Euteleostomi</taxon>
        <taxon>Mammalia</taxon>
        <taxon>Eutheria</taxon>
        <taxon>Laurasiatheria</taxon>
        <taxon>Artiodactyla</taxon>
        <taxon>Ruminantia</taxon>
        <taxon>Pecora</taxon>
        <taxon>Bovidae</taxon>
        <taxon>Caprinae</taxon>
        <taxon>Capra</taxon>
    </lineage>
</organism>
<keyword evidence="3" id="KW-0716">Sensory transduction</keyword>
<reference evidence="13 14" key="1">
    <citation type="submission" date="2016-04" db="EMBL/GenBank/DDBJ databases">
        <title>Polished mammalian reference genomes with single-molecule sequencing and chromosome conformation capture applied to the Capra hircus genome.</title>
        <authorList>
            <person name="Bickhart D.M."/>
            <person name="Koren S."/>
            <person name="Rosen B."/>
            <person name="Hastie A."/>
            <person name="Liachko I."/>
            <person name="Sullivan S.T."/>
            <person name="Burton J."/>
            <person name="Sayre B.L."/>
            <person name="Huson H.J."/>
            <person name="Lee J."/>
            <person name="Lam E."/>
            <person name="Kelley C.M."/>
            <person name="Hutchison J.L."/>
            <person name="Zhou Y."/>
            <person name="Sun J."/>
            <person name="Crisa A."/>
            <person name="Schwartz J.C."/>
            <person name="Hammond J.A."/>
            <person name="Schroeder S.G."/>
            <person name="Liu G.E."/>
            <person name="Dunham M."/>
            <person name="Shendure J."/>
            <person name="Sonstegard T.S."/>
            <person name="Phillippy A.M."/>
            <person name="Van Tassell C.P."/>
            <person name="Smith T.P."/>
        </authorList>
    </citation>
    <scope>NUCLEOTIDE SEQUENCE [LARGE SCALE GENOMIC DNA]</scope>
</reference>
<feature type="domain" description="G-protein coupled receptors family 1 profile" evidence="12">
    <location>
        <begin position="41"/>
        <end position="138"/>
    </location>
</feature>
<feature type="transmembrane region" description="Helical" evidence="11">
    <location>
        <begin position="166"/>
        <end position="194"/>
    </location>
</feature>
<evidence type="ECO:0000313" key="14">
    <source>
        <dbReference type="Proteomes" id="UP000291000"/>
    </source>
</evidence>
<dbReference type="GO" id="GO:0004984">
    <property type="term" value="F:olfactory receptor activity"/>
    <property type="evidence" value="ECO:0007669"/>
    <property type="project" value="InterPro"/>
</dbReference>
<proteinExistence type="inferred from homology"/>
<evidence type="ECO:0000256" key="8">
    <source>
        <dbReference type="ARBA" id="ARBA00023136"/>
    </source>
</evidence>
<reference evidence="13" key="2">
    <citation type="submission" date="2025-08" db="UniProtKB">
        <authorList>
            <consortium name="Ensembl"/>
        </authorList>
    </citation>
    <scope>IDENTIFICATION</scope>
</reference>
<evidence type="ECO:0000259" key="12">
    <source>
        <dbReference type="PROSITE" id="PS50262"/>
    </source>
</evidence>
<keyword evidence="4 10" id="KW-0812">Transmembrane</keyword>
<feature type="transmembrane region" description="Helical" evidence="11">
    <location>
        <begin position="60"/>
        <end position="78"/>
    </location>
</feature>
<evidence type="ECO:0000256" key="11">
    <source>
        <dbReference type="SAM" id="Phobius"/>
    </source>
</evidence>
<dbReference type="InterPro" id="IPR000725">
    <property type="entry name" value="Olfact_rcpt"/>
</dbReference>
<reference evidence="13" key="3">
    <citation type="submission" date="2025-09" db="UniProtKB">
        <authorList>
            <consortium name="Ensembl"/>
        </authorList>
    </citation>
    <scope>IDENTIFICATION</scope>
</reference>
<feature type="transmembrane region" description="Helical" evidence="11">
    <location>
        <begin position="239"/>
        <end position="259"/>
    </location>
</feature>
<dbReference type="InterPro" id="IPR017452">
    <property type="entry name" value="GPCR_Rhodpsn_7TM"/>
</dbReference>
<dbReference type="SUPFAM" id="SSF81321">
    <property type="entry name" value="Family A G protein-coupled receptor-like"/>
    <property type="match status" value="1"/>
</dbReference>
<accession>A0A452FFM6</accession>
<evidence type="ECO:0000256" key="5">
    <source>
        <dbReference type="ARBA" id="ARBA00022725"/>
    </source>
</evidence>
<dbReference type="Pfam" id="PF13853">
    <property type="entry name" value="7tm_4"/>
    <property type="match status" value="2"/>
</dbReference>
<keyword evidence="10" id="KW-0675">Receptor</keyword>
<evidence type="ECO:0000256" key="2">
    <source>
        <dbReference type="ARBA" id="ARBA00004141"/>
    </source>
</evidence>
<dbReference type="PROSITE" id="PS50262">
    <property type="entry name" value="G_PROTEIN_RECEP_F1_2"/>
    <property type="match status" value="1"/>
</dbReference>
<dbReference type="Proteomes" id="UP000291000">
    <property type="component" value="Chromosome 15"/>
</dbReference>
<dbReference type="PANTHER" id="PTHR26450:SF156">
    <property type="entry name" value="OLFACTORY RECEPTOR 52R1"/>
    <property type="match status" value="1"/>
</dbReference>
<keyword evidence="9 10" id="KW-0807">Transducer</keyword>
<keyword evidence="5" id="KW-0552">Olfaction</keyword>
<dbReference type="AlphaFoldDB" id="A0A452FFM6"/>
<dbReference type="InterPro" id="IPR050402">
    <property type="entry name" value="OR51/52/56-like"/>
</dbReference>